<dbReference type="EMBL" id="JACXVP010000005">
    <property type="protein sequence ID" value="KAG5605448.1"/>
    <property type="molecule type" value="Genomic_DNA"/>
</dbReference>
<evidence type="ECO:0000313" key="2">
    <source>
        <dbReference type="Proteomes" id="UP000824120"/>
    </source>
</evidence>
<proteinExistence type="predicted"/>
<dbReference type="AlphaFoldDB" id="A0A9J5Z0C3"/>
<comment type="caution">
    <text evidence="1">The sequence shown here is derived from an EMBL/GenBank/DDBJ whole genome shotgun (WGS) entry which is preliminary data.</text>
</comment>
<sequence>MCLQHMAKLRLNNMIIGISDAFEVQAGIEPEQILMKLLMKKQDASMINWKSLVVHYTKPVGRIEIGNVLDVAYQNKVAIVQQQVDAELKTTLEHPQHILEEVSDDEIMINVEKEINVDAKIESFDNKEYVVVGTPPVTQHYMHLGVSPTPTPTHCVCLEIEEQYGHYTTFAKRASARLSGWLKKVWDSVHCPS</sequence>
<name>A0A9J5Z0C3_SOLCO</name>
<accession>A0A9J5Z0C3</accession>
<evidence type="ECO:0000313" key="1">
    <source>
        <dbReference type="EMBL" id="KAG5605448.1"/>
    </source>
</evidence>
<protein>
    <submittedName>
        <fullName evidence="1">Uncharacterized protein</fullName>
    </submittedName>
</protein>
<dbReference type="Proteomes" id="UP000824120">
    <property type="component" value="Chromosome 5"/>
</dbReference>
<organism evidence="1 2">
    <name type="scientific">Solanum commersonii</name>
    <name type="common">Commerson's wild potato</name>
    <name type="synonym">Commerson's nightshade</name>
    <dbReference type="NCBI Taxonomy" id="4109"/>
    <lineage>
        <taxon>Eukaryota</taxon>
        <taxon>Viridiplantae</taxon>
        <taxon>Streptophyta</taxon>
        <taxon>Embryophyta</taxon>
        <taxon>Tracheophyta</taxon>
        <taxon>Spermatophyta</taxon>
        <taxon>Magnoliopsida</taxon>
        <taxon>eudicotyledons</taxon>
        <taxon>Gunneridae</taxon>
        <taxon>Pentapetalae</taxon>
        <taxon>asterids</taxon>
        <taxon>lamiids</taxon>
        <taxon>Solanales</taxon>
        <taxon>Solanaceae</taxon>
        <taxon>Solanoideae</taxon>
        <taxon>Solaneae</taxon>
        <taxon>Solanum</taxon>
    </lineage>
</organism>
<keyword evidence="2" id="KW-1185">Reference proteome</keyword>
<gene>
    <name evidence="1" type="ORF">H5410_026940</name>
</gene>
<reference evidence="1 2" key="1">
    <citation type="submission" date="2020-09" db="EMBL/GenBank/DDBJ databases">
        <title>De no assembly of potato wild relative species, Solanum commersonii.</title>
        <authorList>
            <person name="Cho K."/>
        </authorList>
    </citation>
    <scope>NUCLEOTIDE SEQUENCE [LARGE SCALE GENOMIC DNA]</scope>
    <source>
        <strain evidence="1">LZ3.2</strain>
        <tissue evidence="1">Leaf</tissue>
    </source>
</reference>